<feature type="region of interest" description="Disordered" evidence="1">
    <location>
        <begin position="878"/>
        <end position="911"/>
    </location>
</feature>
<name>A0A292Q8Y9_9PEZI</name>
<feature type="compositionally biased region" description="Basic and acidic residues" evidence="1">
    <location>
        <begin position="122"/>
        <end position="136"/>
    </location>
</feature>
<feature type="domain" description="Sfi1 spindle body" evidence="2">
    <location>
        <begin position="289"/>
        <end position="843"/>
    </location>
</feature>
<feature type="region of interest" description="Disordered" evidence="1">
    <location>
        <begin position="121"/>
        <end position="216"/>
    </location>
</feature>
<feature type="compositionally biased region" description="Gly residues" evidence="1">
    <location>
        <begin position="930"/>
        <end position="939"/>
    </location>
</feature>
<feature type="compositionally biased region" description="Basic and acidic residues" evidence="1">
    <location>
        <begin position="157"/>
        <end position="174"/>
    </location>
</feature>
<protein>
    <recommendedName>
        <fullName evidence="2">Sfi1 spindle body domain-containing protein</fullName>
    </recommendedName>
</protein>
<reference evidence="3" key="1">
    <citation type="submission" date="2015-10" db="EMBL/GenBank/DDBJ databases">
        <authorList>
            <person name="Regsiter A."/>
            <person name="william w."/>
        </authorList>
    </citation>
    <scope>NUCLEOTIDE SEQUENCE</scope>
    <source>
        <strain evidence="3">Montdore</strain>
    </source>
</reference>
<feature type="region of interest" description="Disordered" evidence="1">
    <location>
        <begin position="926"/>
        <end position="950"/>
    </location>
</feature>
<accession>A0A292Q8Y9</accession>
<proteinExistence type="predicted"/>
<organism evidence="3 4">
    <name type="scientific">Tuber aestivum</name>
    <name type="common">summer truffle</name>
    <dbReference type="NCBI Taxonomy" id="59557"/>
    <lineage>
        <taxon>Eukaryota</taxon>
        <taxon>Fungi</taxon>
        <taxon>Dikarya</taxon>
        <taxon>Ascomycota</taxon>
        <taxon>Pezizomycotina</taxon>
        <taxon>Pezizomycetes</taxon>
        <taxon>Pezizales</taxon>
        <taxon>Tuberaceae</taxon>
        <taxon>Tuber</taxon>
    </lineage>
</organism>
<keyword evidence="4" id="KW-1185">Reference proteome</keyword>
<sequence>MPPPPPQDITGNAVASRQRYHYTAADLQILHEIVSLASVIPENRSFRAIWRAYDTVLAARQINPALDSVYFRFILQLQGAEGNTLYDKFMQLLDACRPAVSNQGVDISETRFLETPAATSDYTRRRYEEARQRRDMATGAYAASEQEGGYTAEDEYDRQHDRPPPRRTAVEARSSKRSSGSQVGDRSPRESAIRAAELAAESRREEVRHRREQLATGEYGLEASSIPDPPRVPENAADALYNLRMRTVLREHFHHWHLVTIQRVVRRRSLEQIAFLHDRRTLLRQAFDTWQETRWFAVVERRAEVRYNSGLLASAFRLWIRKTAAIVQRSQEVRERILARKYFGAWRQVVVENNAKIRLFQLSGALLKWRNSLARKWELAAQAQEVFERNLAHRAYWTWFFKLCGVLGTRRTKEKLLLDKFSVWVDRTEERIRLNRMAGAFFRRRTLQVVFEHWSFRTIKCLDQADIAADHREWSLARGAFEGWRRGTRFTPLLDAMVEFVNDRIGDTFFTSWRTRARQSIEAENVSRTRLLKPIFSNWRLRVRHNVMVERVDERVAICTLHEWVLRTRIREFRAHSERELKVDALSRWVGRLRSQGDRMENLYHEVTVRRDRRIATGALRMLRRKLRLIQFSESEARAIYRSNLVSGALVKWRAESDVYLRLDDWADDAVYYFTVRRTLRGWMRAFRESRKQRLRTAYRTAARKTKRKLAARVIEVWKSKFDRIQGMNDTARVFGRERVINTALNIFQRWQTRAQAILSLAIQAEEASDLRIMRQHLISWTDRHSQNIELEEQARDLSEEATVRAAIKYFSLWETKTWHLNMLRMTASRFERKRFKALFRMWRIRTQDNIDSRHEEQERTRILIPPGIDDTIEGGFGEDWIPPLHPGAGQSSTPPGTPNPPRSSTVVMPTPWRTSATTVLARSRLFGRTPGGTPGGRLFGRTVDGAPASPLLRSTVRRSRELGRSRLGE</sequence>
<feature type="compositionally biased region" description="Basic and acidic residues" evidence="1">
    <location>
        <begin position="200"/>
        <end position="213"/>
    </location>
</feature>
<dbReference type="AlphaFoldDB" id="A0A292Q8Y9"/>
<evidence type="ECO:0000313" key="4">
    <source>
        <dbReference type="Proteomes" id="UP001412239"/>
    </source>
</evidence>
<evidence type="ECO:0000259" key="2">
    <source>
        <dbReference type="Pfam" id="PF08457"/>
    </source>
</evidence>
<dbReference type="InterPro" id="IPR013665">
    <property type="entry name" value="Sfi1_dom"/>
</dbReference>
<dbReference type="Pfam" id="PF08457">
    <property type="entry name" value="Sfi1"/>
    <property type="match status" value="1"/>
</dbReference>
<evidence type="ECO:0000313" key="3">
    <source>
        <dbReference type="EMBL" id="CUS15531.1"/>
    </source>
</evidence>
<gene>
    <name evidence="3" type="ORF">GSTUAT00000234001</name>
</gene>
<dbReference type="Proteomes" id="UP001412239">
    <property type="component" value="Unassembled WGS sequence"/>
</dbReference>
<dbReference type="EMBL" id="LN890945">
    <property type="protein sequence ID" value="CUS15531.1"/>
    <property type="molecule type" value="Genomic_DNA"/>
</dbReference>
<evidence type="ECO:0000256" key="1">
    <source>
        <dbReference type="SAM" id="MobiDB-lite"/>
    </source>
</evidence>